<dbReference type="PANTHER" id="PTHR24173:SF74">
    <property type="entry name" value="ANKYRIN REPEAT DOMAIN-CONTAINING PROTEIN 16"/>
    <property type="match status" value="1"/>
</dbReference>
<organism evidence="5">
    <name type="scientific">Fusarium incarnatum</name>
    <dbReference type="NCBI Taxonomy" id="298378"/>
    <lineage>
        <taxon>Eukaryota</taxon>
        <taxon>Fungi</taxon>
        <taxon>Dikarya</taxon>
        <taxon>Ascomycota</taxon>
        <taxon>Pezizomycotina</taxon>
        <taxon>Sordariomycetes</taxon>
        <taxon>Hypocreomycetidae</taxon>
        <taxon>Hypocreales</taxon>
        <taxon>Nectriaceae</taxon>
        <taxon>Fusarium</taxon>
        <taxon>Fusarium incarnatum-equiseti species complex</taxon>
    </lineage>
</organism>
<name>D2IKN5_9HYPO</name>
<feature type="region of interest" description="Disordered" evidence="4">
    <location>
        <begin position="180"/>
        <end position="204"/>
    </location>
</feature>
<protein>
    <submittedName>
        <fullName evidence="5">APS2</fullName>
    </submittedName>
</protein>
<feature type="region of interest" description="Disordered" evidence="4">
    <location>
        <begin position="1"/>
        <end position="30"/>
    </location>
</feature>
<dbReference type="PROSITE" id="PS50297">
    <property type="entry name" value="ANK_REP_REGION"/>
    <property type="match status" value="4"/>
</dbReference>
<feature type="repeat" description="ANK" evidence="3">
    <location>
        <begin position="299"/>
        <end position="321"/>
    </location>
</feature>
<evidence type="ECO:0000256" key="3">
    <source>
        <dbReference type="PROSITE-ProRule" id="PRU00023"/>
    </source>
</evidence>
<dbReference type="PRINTS" id="PR01415">
    <property type="entry name" value="ANKYRIN"/>
</dbReference>
<dbReference type="Pfam" id="PF12796">
    <property type="entry name" value="Ank_2"/>
    <property type="match status" value="1"/>
</dbReference>
<dbReference type="AlphaFoldDB" id="D2IKN5"/>
<evidence type="ECO:0000256" key="1">
    <source>
        <dbReference type="ARBA" id="ARBA00022737"/>
    </source>
</evidence>
<dbReference type="SMART" id="SM00248">
    <property type="entry name" value="ANK"/>
    <property type="match status" value="4"/>
</dbReference>
<sequence>MSPPAEDWSTITDANERRKAQNRVAQRNYRSRQKLRVEIAESILYDLPPQIRSAVSSKGRRWLTTLQSESQELRELSAALNSQQTPGVREHDEQGNDITQSGAYPMLADTTADTAAVSGDGEVADLDLGMFTPGDDWIDPQMDWTAAMSLTGESSTCHSQARTVSPEASNSAHVTAPVTAPATTAPQARPPSRPEPAVISDMPPPATVAPLALDITNRSKHRESFYPVSPSLESKTPMMTAFYPGKLDIARLLIGSGAKIDVPDGHGKTNLHYAVQRGDAKIAQSLLELGANVMATDQAGMTALHMAVEGDNESMVNLLLECCQEKDRNAGSAGGQGLLHRCINFKDGENMTPLHLCVLMERVGILKILLHHGADVTIGCE</sequence>
<evidence type="ECO:0000256" key="4">
    <source>
        <dbReference type="SAM" id="MobiDB-lite"/>
    </source>
</evidence>
<keyword evidence="1" id="KW-0677">Repeat</keyword>
<dbReference type="Gene3D" id="1.25.40.20">
    <property type="entry name" value="Ankyrin repeat-containing domain"/>
    <property type="match status" value="2"/>
</dbReference>
<dbReference type="InterPro" id="IPR002110">
    <property type="entry name" value="Ankyrin_rpt"/>
</dbReference>
<reference evidence="5" key="1">
    <citation type="submission" date="2009-06" db="EMBL/GenBank/DDBJ databases">
        <authorList>
            <person name="Jin J.-M."/>
            <person name="Lee S."/>
            <person name="Lee J."/>
            <person name="Baek S.-R."/>
            <person name="Kim J.-C."/>
            <person name="Yun S.-H."/>
            <person name="Park S.-Y."/>
            <person name="Kang S."/>
            <person name="Lee Y.-W."/>
        </authorList>
    </citation>
    <scope>NUCLEOTIDE SEQUENCE</scope>
</reference>
<dbReference type="EMBL" id="GQ331953">
    <property type="protein sequence ID" value="ACZ66248.1"/>
    <property type="molecule type" value="Genomic_DNA"/>
</dbReference>
<evidence type="ECO:0000313" key="5">
    <source>
        <dbReference type="EMBL" id="ACZ66248.1"/>
    </source>
</evidence>
<dbReference type="InterPro" id="IPR036770">
    <property type="entry name" value="Ankyrin_rpt-contain_sf"/>
</dbReference>
<dbReference type="Pfam" id="PF13637">
    <property type="entry name" value="Ank_4"/>
    <property type="match status" value="1"/>
</dbReference>
<accession>D2IKN5</accession>
<feature type="repeat" description="ANK" evidence="3">
    <location>
        <begin position="349"/>
        <end position="381"/>
    </location>
</feature>
<keyword evidence="2 3" id="KW-0040">ANK repeat</keyword>
<feature type="repeat" description="ANK" evidence="3">
    <location>
        <begin position="266"/>
        <end position="298"/>
    </location>
</feature>
<gene>
    <name evidence="5" type="primary">aps2</name>
</gene>
<dbReference type="CDD" id="cd14688">
    <property type="entry name" value="bZIP_YAP"/>
    <property type="match status" value="1"/>
</dbReference>
<dbReference type="Gene3D" id="1.20.5.170">
    <property type="match status" value="1"/>
</dbReference>
<dbReference type="SUPFAM" id="SSF48403">
    <property type="entry name" value="Ankyrin repeat"/>
    <property type="match status" value="1"/>
</dbReference>
<reference evidence="5" key="2">
    <citation type="journal article" date="2010" name="Mol. Microbiol.">
        <title>Functional characterization and manipulation of the apicidin biosynthetic pathway in Fusarium semitectum.</title>
        <authorList>
            <person name="Jin J.M."/>
            <person name="Lee S."/>
            <person name="Lee J."/>
            <person name="Baek S.R."/>
            <person name="Kim J.C."/>
            <person name="Yun S.H."/>
            <person name="Park S.Y."/>
            <person name="Kang S."/>
            <person name="Lee Y.W."/>
        </authorList>
    </citation>
    <scope>NUCLEOTIDE SEQUENCE</scope>
</reference>
<feature type="repeat" description="ANK" evidence="3">
    <location>
        <begin position="233"/>
        <end position="265"/>
    </location>
</feature>
<dbReference type="PROSITE" id="PS50088">
    <property type="entry name" value="ANK_REPEAT"/>
    <property type="match status" value="4"/>
</dbReference>
<proteinExistence type="predicted"/>
<evidence type="ECO:0000256" key="2">
    <source>
        <dbReference type="ARBA" id="ARBA00023043"/>
    </source>
</evidence>
<dbReference type="PANTHER" id="PTHR24173">
    <property type="entry name" value="ANKYRIN REPEAT CONTAINING"/>
    <property type="match status" value="1"/>
</dbReference>